<evidence type="ECO:0000313" key="14">
    <source>
        <dbReference type="Proteomes" id="UP001592530"/>
    </source>
</evidence>
<comment type="subcellular location">
    <subcellularLocation>
        <location evidence="2 10">Cell membrane</location>
        <topology evidence="2 10">Multi-pass membrane protein</topology>
    </subcellularLocation>
</comment>
<feature type="transmembrane region" description="Helical" evidence="10">
    <location>
        <begin position="428"/>
        <end position="446"/>
    </location>
</feature>
<dbReference type="SUPFAM" id="SSF53850">
    <property type="entry name" value="Periplasmic binding protein-like II"/>
    <property type="match status" value="1"/>
</dbReference>
<organism evidence="13 14">
    <name type="scientific">Streptacidiphilus alkalitolerans</name>
    <dbReference type="NCBI Taxonomy" id="3342712"/>
    <lineage>
        <taxon>Bacteria</taxon>
        <taxon>Bacillati</taxon>
        <taxon>Actinomycetota</taxon>
        <taxon>Actinomycetes</taxon>
        <taxon>Kitasatosporales</taxon>
        <taxon>Streptomycetaceae</taxon>
        <taxon>Streptacidiphilus</taxon>
    </lineage>
</organism>
<proteinExistence type="inferred from homology"/>
<keyword evidence="5 10" id="KW-1003">Cell membrane</keyword>
<feature type="transmembrane region" description="Helical" evidence="10">
    <location>
        <begin position="72"/>
        <end position="92"/>
    </location>
</feature>
<protein>
    <recommendedName>
        <fullName evidence="10">Phosphate transport system permease protein PstA</fullName>
    </recommendedName>
</protein>
<keyword evidence="9 10" id="KW-0472">Membrane</keyword>
<feature type="transmembrane region" description="Helical" evidence="10">
    <location>
        <begin position="348"/>
        <end position="369"/>
    </location>
</feature>
<evidence type="ECO:0000256" key="3">
    <source>
        <dbReference type="ARBA" id="ARBA00007069"/>
    </source>
</evidence>
<dbReference type="InterPro" id="IPR000515">
    <property type="entry name" value="MetI-like"/>
</dbReference>
<dbReference type="SUPFAM" id="SSF161098">
    <property type="entry name" value="MetI-like"/>
    <property type="match status" value="1"/>
</dbReference>
<evidence type="ECO:0000256" key="6">
    <source>
        <dbReference type="ARBA" id="ARBA00022592"/>
    </source>
</evidence>
<keyword evidence="4" id="KW-0813">Transport</keyword>
<dbReference type="RefSeq" id="WP_380550876.1">
    <property type="nucleotide sequence ID" value="NZ_JBHEZY010000003.1"/>
</dbReference>
<keyword evidence="6" id="KW-0592">Phosphate transport</keyword>
<dbReference type="EMBL" id="JBHEZY010000003">
    <property type="protein sequence ID" value="MFC1430893.1"/>
    <property type="molecule type" value="Genomic_DNA"/>
</dbReference>
<evidence type="ECO:0000256" key="5">
    <source>
        <dbReference type="ARBA" id="ARBA00022475"/>
    </source>
</evidence>
<evidence type="ECO:0000256" key="2">
    <source>
        <dbReference type="ARBA" id="ARBA00004651"/>
    </source>
</evidence>
<dbReference type="InterPro" id="IPR024370">
    <property type="entry name" value="PBP_domain"/>
</dbReference>
<dbReference type="CDD" id="cd13565">
    <property type="entry name" value="PBP2_PstS"/>
    <property type="match status" value="1"/>
</dbReference>
<evidence type="ECO:0000256" key="9">
    <source>
        <dbReference type="ARBA" id="ARBA00023136"/>
    </source>
</evidence>
<evidence type="ECO:0000256" key="10">
    <source>
        <dbReference type="RuleBase" id="RU363043"/>
    </source>
</evidence>
<accession>A0ABV6WXW5</accession>
<dbReference type="InterPro" id="IPR035906">
    <property type="entry name" value="MetI-like_sf"/>
</dbReference>
<feature type="transmembrane region" description="Helical" evidence="10">
    <location>
        <begin position="201"/>
        <end position="225"/>
    </location>
</feature>
<comment type="similarity">
    <text evidence="3 10">Belongs to the binding-protein-dependent transport system permease family. CysTW subfamily.</text>
</comment>
<dbReference type="NCBIfam" id="TIGR00974">
    <property type="entry name" value="3a0107s02c"/>
    <property type="match status" value="1"/>
</dbReference>
<dbReference type="InterPro" id="IPR051408">
    <property type="entry name" value="Phosphate_transprt_permease"/>
</dbReference>
<comment type="caution">
    <text evidence="13">The sequence shown here is derived from an EMBL/GenBank/DDBJ whole genome shotgun (WGS) entry which is preliminary data.</text>
</comment>
<feature type="transmembrane region" description="Helical" evidence="10">
    <location>
        <begin position="170"/>
        <end position="189"/>
    </location>
</feature>
<gene>
    <name evidence="13" type="primary">pstA</name>
    <name evidence="13" type="ORF">ACEZDB_09505</name>
</gene>
<evidence type="ECO:0000256" key="7">
    <source>
        <dbReference type="ARBA" id="ARBA00022692"/>
    </source>
</evidence>
<dbReference type="Pfam" id="PF00528">
    <property type="entry name" value="BPD_transp_1"/>
    <property type="match status" value="1"/>
</dbReference>
<evidence type="ECO:0000256" key="1">
    <source>
        <dbReference type="ARBA" id="ARBA00003510"/>
    </source>
</evidence>
<dbReference type="CDD" id="cd06261">
    <property type="entry name" value="TM_PBP2"/>
    <property type="match status" value="1"/>
</dbReference>
<sequence>MSAPTEIPAQAAAQPPATTLPVRLPAPPGGERPRRVLGARRAADTYAVLGAVAGSLGLTAVLFNYLTPLSGPLGFVLTAWALFLLLYGLLVAQDENGLAVRDRLAAAVIHSLAGLVLTALAIVVGYTLYKGWSALPHGNFYTQDMGRASSLTPLSVGGVTHALVGTLEQIATALLITVPLGVSCAVFLTEVPGGYARFVRTIVEAMTALPSILAGLFVWAVILILHQQQSGFAAGCALSVMMLPIIIRASDVVLRLVPASLKEASYALGSSRLRTVWQVVLPTARSGLATAVILGTARGVGETSPVLLTAGYSKVMNADLFHGAQTSLPLLVFTLVRLPSERQIARGFGAAAVLLVVVATLFVIARVLGGRGSGQLTKRQQRRREAASAATARRFRTPPAAAPAALSVLPQSKDPQVRRRLRSFLHRGAALLAALLVLTAGLLVGGTPPARAAGSGYVPISGAGSTWSSNAMDAWTSDVLANGMRVNFSATGSSDGRAKYKNRAVDFAVSEIPYGITDQGVPDNAPDDPFAYMPIVAGGTSFMYNLTIKGHRVTNLRLSGDVIAKIFTGVIAKWNDPAIKADNPGLALPPVPIVPVVRSDGSGTTAQLTTWMSQREEPVWDAFCTKTKHTQPPCGVTSFYPTTSKFIALNGSTGVSGFVSQQHNAGSITYVEYSYAKLTGFPVVKMLNADHYYVEPTPYNVAVALTKAQINPNLTQNLSGVYDNPDPRAYPLSSYSYMILPVDRIPADSHFTTDKGRTLGAFAYYFLCKGQSEAPDLGYSPLPKNLVVAALAVVGRIPGVQKQNIALSGCDNPTFSANGDGSNRLAQLAPYPSPCDKQGATAECSTGTGGATRTSTEVSGTKAPSAAPTGTGDSSAVGADPVQVGGSATGGDGGDVSADPVSIAATSGSGLQHSLMALAGVLLGSVVILPPVVARRAARRKGEN</sequence>
<feature type="region of interest" description="Disordered" evidence="11">
    <location>
        <begin position="1"/>
        <end position="34"/>
    </location>
</feature>
<dbReference type="Gene3D" id="1.10.3720.10">
    <property type="entry name" value="MetI-like"/>
    <property type="match status" value="1"/>
</dbReference>
<feature type="compositionally biased region" description="Low complexity" evidence="11">
    <location>
        <begin position="1"/>
        <end position="21"/>
    </location>
</feature>
<evidence type="ECO:0000256" key="8">
    <source>
        <dbReference type="ARBA" id="ARBA00022989"/>
    </source>
</evidence>
<reference evidence="13 14" key="1">
    <citation type="submission" date="2024-09" db="EMBL/GenBank/DDBJ databases">
        <authorList>
            <person name="Lee S.D."/>
        </authorList>
    </citation>
    <scope>NUCLEOTIDE SEQUENCE [LARGE SCALE GENOMIC DNA]</scope>
    <source>
        <strain evidence="13 14">N1-3</strain>
    </source>
</reference>
<dbReference type="Pfam" id="PF12849">
    <property type="entry name" value="PBP_like_2"/>
    <property type="match status" value="1"/>
</dbReference>
<dbReference type="PROSITE" id="PS50928">
    <property type="entry name" value="ABC_TM1"/>
    <property type="match status" value="1"/>
</dbReference>
<dbReference type="PANTHER" id="PTHR42922">
    <property type="entry name" value="PHOSPHATE TRANSPORT SYSTEM PERMEASE PROTEIN PSTA"/>
    <property type="match status" value="1"/>
</dbReference>
<evidence type="ECO:0000313" key="13">
    <source>
        <dbReference type="EMBL" id="MFC1430893.1"/>
    </source>
</evidence>
<feature type="transmembrane region" description="Helical" evidence="10">
    <location>
        <begin position="45"/>
        <end position="66"/>
    </location>
</feature>
<feature type="region of interest" description="Disordered" evidence="11">
    <location>
        <begin position="818"/>
        <end position="895"/>
    </location>
</feature>
<dbReference type="Proteomes" id="UP001592530">
    <property type="component" value="Unassembled WGS sequence"/>
</dbReference>
<dbReference type="InterPro" id="IPR005672">
    <property type="entry name" value="Phosphate_PstA"/>
</dbReference>
<feature type="transmembrane region" description="Helical" evidence="10">
    <location>
        <begin position="915"/>
        <end position="934"/>
    </location>
</feature>
<evidence type="ECO:0000256" key="4">
    <source>
        <dbReference type="ARBA" id="ARBA00022448"/>
    </source>
</evidence>
<feature type="transmembrane region" description="Helical" evidence="10">
    <location>
        <begin position="104"/>
        <end position="129"/>
    </location>
</feature>
<feature type="domain" description="ABC transmembrane type-1" evidence="12">
    <location>
        <begin position="163"/>
        <end position="365"/>
    </location>
</feature>
<name>A0ABV6WXW5_9ACTN</name>
<evidence type="ECO:0000259" key="12">
    <source>
        <dbReference type="PROSITE" id="PS50928"/>
    </source>
</evidence>
<dbReference type="Gene3D" id="3.40.190.10">
    <property type="entry name" value="Periplasmic binding protein-like II"/>
    <property type="match status" value="2"/>
</dbReference>
<keyword evidence="8 10" id="KW-1133">Transmembrane helix</keyword>
<dbReference type="PANTHER" id="PTHR42922:SF1">
    <property type="entry name" value="PHOSPHATE TRANSPORT SYSTEM PERMEASE PROTEIN PSTA"/>
    <property type="match status" value="1"/>
</dbReference>
<evidence type="ECO:0000256" key="11">
    <source>
        <dbReference type="SAM" id="MobiDB-lite"/>
    </source>
</evidence>
<keyword evidence="7 10" id="KW-0812">Transmembrane</keyword>
<comment type="function">
    <text evidence="1">Part of the binding-protein-dependent transport system for phosphate; probably responsible for the translocation of the substrate across the membrane.</text>
</comment>